<organism evidence="2 3">
    <name type="scientific">Eiseniibacteriota bacterium</name>
    <dbReference type="NCBI Taxonomy" id="2212470"/>
    <lineage>
        <taxon>Bacteria</taxon>
        <taxon>Candidatus Eiseniibacteriota</taxon>
    </lineage>
</organism>
<gene>
    <name evidence="2" type="ORF">E6K73_00330</name>
</gene>
<evidence type="ECO:0008006" key="4">
    <source>
        <dbReference type="Google" id="ProtNLM"/>
    </source>
</evidence>
<feature type="signal peptide" evidence="1">
    <location>
        <begin position="1"/>
        <end position="29"/>
    </location>
</feature>
<proteinExistence type="predicted"/>
<comment type="caution">
    <text evidence="2">The sequence shown here is derived from an EMBL/GenBank/DDBJ whole genome shotgun (WGS) entry which is preliminary data.</text>
</comment>
<evidence type="ECO:0000313" key="3">
    <source>
        <dbReference type="Proteomes" id="UP000320184"/>
    </source>
</evidence>
<dbReference type="AlphaFoldDB" id="A0A538SRS0"/>
<feature type="chain" id="PRO_5022135500" description="Alginate export domain-containing protein" evidence="1">
    <location>
        <begin position="30"/>
        <end position="455"/>
    </location>
</feature>
<dbReference type="EMBL" id="VBOT01000003">
    <property type="protein sequence ID" value="TMQ54092.1"/>
    <property type="molecule type" value="Genomic_DNA"/>
</dbReference>
<reference evidence="2 3" key="1">
    <citation type="journal article" date="2019" name="Nat. Microbiol.">
        <title>Mediterranean grassland soil C-N compound turnover is dependent on rainfall and depth, and is mediated by genomically divergent microorganisms.</title>
        <authorList>
            <person name="Diamond S."/>
            <person name="Andeer P.F."/>
            <person name="Li Z."/>
            <person name="Crits-Christoph A."/>
            <person name="Burstein D."/>
            <person name="Anantharaman K."/>
            <person name="Lane K.R."/>
            <person name="Thomas B.C."/>
            <person name="Pan C."/>
            <person name="Northen T.R."/>
            <person name="Banfield J.F."/>
        </authorList>
    </citation>
    <scope>NUCLEOTIDE SEQUENCE [LARGE SCALE GENOMIC DNA]</scope>
    <source>
        <strain evidence="2">WS_3</strain>
    </source>
</reference>
<evidence type="ECO:0000256" key="1">
    <source>
        <dbReference type="SAM" id="SignalP"/>
    </source>
</evidence>
<sequence length="455" mass="50229">MTRGPRIPRPSGALLILCIATLPGGPALAAAPQPDTAGVRLELRAGPEPDTVGVRLELGASTDFTNEEFYEYRDAFVDSIAIGRRLVGSPETRGAGVLLASVAGTRRRGAAAYVLQNELSLGDKVQRGSIGLTWRDDPSPGWRLYAAPRVEYRHDRTFDRDLGEWRGAASARLRHGFLQSRFAELGATGELLRTRGQGALFLLDRNAARASVALEGAPLFGPEWRLGYNLAVREFPDSSERDHVEHGWEGRWRRDFAAGHSLSFETEGARRETRSSAPTTRDRFVEGAGAVEADLRFGESVSLRSHAMVEAIHYDRGDDTLFFDYRIVRARLGPRFGQGPGSASLGPRAEWLASPNHSEEYFEVGGFAEFEYLGGSAWWSVTPAAGWRDYSERSTPRTPALHSSYAFYEMGLLGEQPIAGDLRLRLSASVRFESHVDSLQDARSLYFSLDLRKLL</sequence>
<keyword evidence="1" id="KW-0732">Signal</keyword>
<evidence type="ECO:0000313" key="2">
    <source>
        <dbReference type="EMBL" id="TMQ54092.1"/>
    </source>
</evidence>
<dbReference type="Proteomes" id="UP000320184">
    <property type="component" value="Unassembled WGS sequence"/>
</dbReference>
<protein>
    <recommendedName>
        <fullName evidence="4">Alginate export domain-containing protein</fullName>
    </recommendedName>
</protein>
<name>A0A538SRS0_UNCEI</name>
<accession>A0A538SRS0</accession>